<reference evidence="6" key="1">
    <citation type="submission" date="2023-08" db="EMBL/GenBank/DDBJ databases">
        <title>Reference Genome Resource for the Citrus Pathogen Phytophthora citrophthora.</title>
        <authorList>
            <person name="Moller H."/>
            <person name="Coetzee B."/>
            <person name="Rose L.J."/>
            <person name="Van Niekerk J.M."/>
        </authorList>
    </citation>
    <scope>NUCLEOTIDE SEQUENCE</scope>
    <source>
        <strain evidence="6">STE-U-9442</strain>
    </source>
</reference>
<dbReference type="Pfam" id="PF16810">
    <property type="entry name" value="RXLR"/>
    <property type="match status" value="1"/>
</dbReference>
<evidence type="ECO:0000313" key="6">
    <source>
        <dbReference type="EMBL" id="KAK1941445.1"/>
    </source>
</evidence>
<keyword evidence="7" id="KW-1185">Reference proteome</keyword>
<feature type="chain" id="PRO_5041775411" description="RxLR effector protein" evidence="5">
    <location>
        <begin position="18"/>
        <end position="148"/>
    </location>
</feature>
<dbReference type="InterPro" id="IPR031825">
    <property type="entry name" value="RXLR"/>
</dbReference>
<gene>
    <name evidence="6" type="ORF">P3T76_007311</name>
</gene>
<evidence type="ECO:0000313" key="7">
    <source>
        <dbReference type="Proteomes" id="UP001259832"/>
    </source>
</evidence>
<dbReference type="AlphaFoldDB" id="A0AAD9GN17"/>
<evidence type="ECO:0000256" key="3">
    <source>
        <dbReference type="ARBA" id="ARBA00022525"/>
    </source>
</evidence>
<name>A0AAD9GN17_9STRA</name>
<comment type="subcellular location">
    <subcellularLocation>
        <location evidence="1 5">Secreted</location>
    </subcellularLocation>
</comment>
<evidence type="ECO:0000256" key="1">
    <source>
        <dbReference type="ARBA" id="ARBA00004613"/>
    </source>
</evidence>
<accession>A0AAD9GN17</accession>
<feature type="signal peptide" evidence="5">
    <location>
        <begin position="1"/>
        <end position="17"/>
    </location>
</feature>
<dbReference type="Proteomes" id="UP001259832">
    <property type="component" value="Unassembled WGS sequence"/>
</dbReference>
<comment type="caution">
    <text evidence="6">The sequence shown here is derived from an EMBL/GenBank/DDBJ whole genome shotgun (WGS) entry which is preliminary data.</text>
</comment>
<proteinExistence type="inferred from homology"/>
<dbReference type="GO" id="GO:0005576">
    <property type="term" value="C:extracellular region"/>
    <property type="evidence" value="ECO:0007669"/>
    <property type="project" value="UniProtKB-SubCell"/>
</dbReference>
<dbReference type="EMBL" id="JASMQC010000012">
    <property type="protein sequence ID" value="KAK1941445.1"/>
    <property type="molecule type" value="Genomic_DNA"/>
</dbReference>
<evidence type="ECO:0000256" key="2">
    <source>
        <dbReference type="ARBA" id="ARBA00010400"/>
    </source>
</evidence>
<evidence type="ECO:0000256" key="5">
    <source>
        <dbReference type="RuleBase" id="RU367124"/>
    </source>
</evidence>
<sequence>MRLSQVLVIAVASFVFASDTVAVATSNQAKISKMVQSNPSQRFLRSHRYLVNKEEDESDDSVDVEERGYTTYDEEDMEERAPLSQAQIDKLETIASRWGTTWTSVAMGYSSVSTEKANALLKLRDAFLKSKAKSIDRANARIMRLNMS</sequence>
<evidence type="ECO:0000256" key="4">
    <source>
        <dbReference type="ARBA" id="ARBA00022729"/>
    </source>
</evidence>
<organism evidence="6 7">
    <name type="scientific">Phytophthora citrophthora</name>
    <dbReference type="NCBI Taxonomy" id="4793"/>
    <lineage>
        <taxon>Eukaryota</taxon>
        <taxon>Sar</taxon>
        <taxon>Stramenopiles</taxon>
        <taxon>Oomycota</taxon>
        <taxon>Peronosporomycetes</taxon>
        <taxon>Peronosporales</taxon>
        <taxon>Peronosporaceae</taxon>
        <taxon>Phytophthora</taxon>
    </lineage>
</organism>
<comment type="similarity">
    <text evidence="2 5">Belongs to the RxLR effector family.</text>
</comment>
<keyword evidence="4 5" id="KW-0732">Signal</keyword>
<comment type="domain">
    <text evidence="5">The RxLR-dEER motif acts to carry the protein into the host cell cytoplasm through binding to cell surface phosphatidylinositol-3-phosphate.</text>
</comment>
<keyword evidence="3 5" id="KW-0964">Secreted</keyword>
<comment type="function">
    <text evidence="5">Effector that suppresses plant defense responses during pathogen infection.</text>
</comment>
<protein>
    <recommendedName>
        <fullName evidence="5">RxLR effector protein</fullName>
    </recommendedName>
</protein>